<dbReference type="PANTHER" id="PTHR21461:SF69">
    <property type="entry name" value="GLYCOSYLTRANSFERASE FAMILY 92 PROTEIN"/>
    <property type="match status" value="1"/>
</dbReference>
<keyword evidence="3" id="KW-0472">Membrane</keyword>
<reference evidence="5" key="1">
    <citation type="journal article" date="2013" name="Nature">
        <title>Pan genome of the phytoplankton Emiliania underpins its global distribution.</title>
        <authorList>
            <person name="Read B.A."/>
            <person name="Kegel J."/>
            <person name="Klute M.J."/>
            <person name="Kuo A."/>
            <person name="Lefebvre S.C."/>
            <person name="Maumus F."/>
            <person name="Mayer C."/>
            <person name="Miller J."/>
            <person name="Monier A."/>
            <person name="Salamov A."/>
            <person name="Young J."/>
            <person name="Aguilar M."/>
            <person name="Claverie J.M."/>
            <person name="Frickenhaus S."/>
            <person name="Gonzalez K."/>
            <person name="Herman E.K."/>
            <person name="Lin Y.C."/>
            <person name="Napier J."/>
            <person name="Ogata H."/>
            <person name="Sarno A.F."/>
            <person name="Shmutz J."/>
            <person name="Schroeder D."/>
            <person name="de Vargas C."/>
            <person name="Verret F."/>
            <person name="von Dassow P."/>
            <person name="Valentin K."/>
            <person name="Van de Peer Y."/>
            <person name="Wheeler G."/>
            <person name="Dacks J.B."/>
            <person name="Delwiche C.F."/>
            <person name="Dyhrman S.T."/>
            <person name="Glockner G."/>
            <person name="John U."/>
            <person name="Richards T."/>
            <person name="Worden A.Z."/>
            <person name="Zhang X."/>
            <person name="Grigoriev I.V."/>
            <person name="Allen A.E."/>
            <person name="Bidle K."/>
            <person name="Borodovsky M."/>
            <person name="Bowler C."/>
            <person name="Brownlee C."/>
            <person name="Cock J.M."/>
            <person name="Elias M."/>
            <person name="Gladyshev V.N."/>
            <person name="Groth M."/>
            <person name="Guda C."/>
            <person name="Hadaegh A."/>
            <person name="Iglesias-Rodriguez M.D."/>
            <person name="Jenkins J."/>
            <person name="Jones B.M."/>
            <person name="Lawson T."/>
            <person name="Leese F."/>
            <person name="Lindquist E."/>
            <person name="Lobanov A."/>
            <person name="Lomsadze A."/>
            <person name="Malik S.B."/>
            <person name="Marsh M.E."/>
            <person name="Mackinder L."/>
            <person name="Mock T."/>
            <person name="Mueller-Roeber B."/>
            <person name="Pagarete A."/>
            <person name="Parker M."/>
            <person name="Probert I."/>
            <person name="Quesneville H."/>
            <person name="Raines C."/>
            <person name="Rensing S.A."/>
            <person name="Riano-Pachon D.M."/>
            <person name="Richier S."/>
            <person name="Rokitta S."/>
            <person name="Shiraiwa Y."/>
            <person name="Soanes D.M."/>
            <person name="van der Giezen M."/>
            <person name="Wahlund T.M."/>
            <person name="Williams B."/>
            <person name="Wilson W."/>
            <person name="Wolfe G."/>
            <person name="Wurch L.L."/>
        </authorList>
    </citation>
    <scope>NUCLEOTIDE SEQUENCE</scope>
</reference>
<dbReference type="CDD" id="cd00761">
    <property type="entry name" value="Glyco_tranf_GTA_type"/>
    <property type="match status" value="1"/>
</dbReference>
<sequence length="333" mass="38225">MQSESASTSRHFFAVGAVLKNEAHSIKEWLHHYVNEGASAFIFLDDNSTDASVSIAQQFFAATPRISSVFIPRNAAKHRYVQPQFYSELKAYVEQMGVEWLLVADLDEFAYCRLENVPIREMLRRDRYRGADLVHLPWLVFGANGLERTPRSLVQSFTRRADYDGQVSWWAGPKHHDVSRTRWKWIARGRSVSDFGIHNCELQKGRRAICSMTNCPPRMSEAIVNKFDIVVNHYQVQSREYWRVKMARGDSKGVKNVGALSRTMVWFNEHNKHCNALCAASPPGYDADGADAPRVEAATANSSFEFMRSHGAQFDEHFTFARRRDAMKNKRVW</sequence>
<evidence type="ECO:0000256" key="2">
    <source>
        <dbReference type="ARBA" id="ARBA00022692"/>
    </source>
</evidence>
<proteinExistence type="predicted"/>
<dbReference type="GO" id="GO:0016020">
    <property type="term" value="C:membrane"/>
    <property type="evidence" value="ECO:0007669"/>
    <property type="project" value="UniProtKB-SubCell"/>
</dbReference>
<organism evidence="4 5">
    <name type="scientific">Emiliania huxleyi (strain CCMP1516)</name>
    <dbReference type="NCBI Taxonomy" id="280463"/>
    <lineage>
        <taxon>Eukaryota</taxon>
        <taxon>Haptista</taxon>
        <taxon>Haptophyta</taxon>
        <taxon>Prymnesiophyceae</taxon>
        <taxon>Isochrysidales</taxon>
        <taxon>Noelaerhabdaceae</taxon>
        <taxon>Emiliania</taxon>
    </lineage>
</organism>
<accession>A0A0D3I3G3</accession>
<evidence type="ECO:0000256" key="1">
    <source>
        <dbReference type="ARBA" id="ARBA00004167"/>
    </source>
</evidence>
<evidence type="ECO:0000256" key="3">
    <source>
        <dbReference type="ARBA" id="ARBA00022989"/>
    </source>
</evidence>
<name>A0A0D3I3G3_EMIH1</name>
<dbReference type="Pfam" id="PF13704">
    <property type="entry name" value="Glyco_tranf_2_4"/>
    <property type="match status" value="1"/>
</dbReference>
<dbReference type="PANTHER" id="PTHR21461">
    <property type="entry name" value="GLYCOSYLTRANSFERASE FAMILY 92 PROTEIN"/>
    <property type="match status" value="1"/>
</dbReference>
<evidence type="ECO:0000313" key="5">
    <source>
        <dbReference type="Proteomes" id="UP000013827"/>
    </source>
</evidence>
<keyword evidence="5" id="KW-1185">Reference proteome</keyword>
<dbReference type="GeneID" id="17251888"/>
<dbReference type="GO" id="GO:0005737">
    <property type="term" value="C:cytoplasm"/>
    <property type="evidence" value="ECO:0007669"/>
    <property type="project" value="TreeGrafter"/>
</dbReference>
<dbReference type="KEGG" id="ehx:EMIHUDRAFT_219899"/>
<dbReference type="GO" id="GO:0016757">
    <property type="term" value="F:glycosyltransferase activity"/>
    <property type="evidence" value="ECO:0007669"/>
    <property type="project" value="TreeGrafter"/>
</dbReference>
<dbReference type="eggNOG" id="ENOG502SFVD">
    <property type="taxonomic scope" value="Eukaryota"/>
</dbReference>
<dbReference type="EnsemblProtists" id="EOD05798">
    <property type="protein sequence ID" value="EOD05798"/>
    <property type="gene ID" value="EMIHUDRAFT_219899"/>
</dbReference>
<dbReference type="PaxDb" id="2903-EOD05798"/>
<dbReference type="HOGENOM" id="CLU_835316_0_0_1"/>
<protein>
    <recommendedName>
        <fullName evidence="6">Glycosyltransferase family 92 protein</fullName>
    </recommendedName>
</protein>
<dbReference type="AlphaFoldDB" id="A0A0D3I3G3"/>
<keyword evidence="2" id="KW-0812">Transmembrane</keyword>
<evidence type="ECO:0000313" key="4">
    <source>
        <dbReference type="EnsemblProtists" id="EOD05798"/>
    </source>
</evidence>
<evidence type="ECO:0008006" key="6">
    <source>
        <dbReference type="Google" id="ProtNLM"/>
    </source>
</evidence>
<dbReference type="OMA" id="EWITHYL"/>
<reference evidence="4" key="2">
    <citation type="submission" date="2024-10" db="UniProtKB">
        <authorList>
            <consortium name="EnsemblProtists"/>
        </authorList>
    </citation>
    <scope>IDENTIFICATION</scope>
</reference>
<dbReference type="Proteomes" id="UP000013827">
    <property type="component" value="Unassembled WGS sequence"/>
</dbReference>
<dbReference type="RefSeq" id="XP_005758227.1">
    <property type="nucleotide sequence ID" value="XM_005758170.1"/>
</dbReference>
<comment type="subcellular location">
    <subcellularLocation>
        <location evidence="1">Membrane</location>
        <topology evidence="1">Single-pass membrane protein</topology>
    </subcellularLocation>
</comment>
<keyword evidence="3" id="KW-1133">Transmembrane helix</keyword>